<evidence type="ECO:0000313" key="7">
    <source>
        <dbReference type="EMBL" id="TIC71239.1"/>
    </source>
</evidence>
<evidence type="ECO:0000256" key="1">
    <source>
        <dbReference type="ARBA" id="ARBA00009686"/>
    </source>
</evidence>
<evidence type="ECO:0000313" key="13">
    <source>
        <dbReference type="Proteomes" id="UP000310685"/>
    </source>
</evidence>
<evidence type="ECO:0000313" key="4">
    <source>
        <dbReference type="EMBL" id="TIC04984.1"/>
    </source>
</evidence>
<evidence type="ECO:0000313" key="14">
    <source>
        <dbReference type="Proteomes" id="UP000310708"/>
    </source>
</evidence>
<name>A0A4T0LXH0_9BASI</name>
<proteinExistence type="inferred from homology"/>
<evidence type="ECO:0000313" key="3">
    <source>
        <dbReference type="EMBL" id="TIB82683.1"/>
    </source>
</evidence>
<dbReference type="EMBL" id="SPRW01000001">
    <property type="protein sequence ID" value="TIC71239.1"/>
    <property type="molecule type" value="Genomic_DNA"/>
</dbReference>
<evidence type="ECO:0000313" key="12">
    <source>
        <dbReference type="Proteomes" id="UP000309601"/>
    </source>
</evidence>
<dbReference type="Proteomes" id="UP000309601">
    <property type="component" value="Unassembled WGS sequence"/>
</dbReference>
<dbReference type="Proteomes" id="UP000307169">
    <property type="component" value="Unassembled WGS sequence"/>
</dbReference>
<evidence type="ECO:0000313" key="11">
    <source>
        <dbReference type="Proteomes" id="UP000307169"/>
    </source>
</evidence>
<dbReference type="SUPFAM" id="SSF52833">
    <property type="entry name" value="Thioredoxin-like"/>
    <property type="match status" value="1"/>
</dbReference>
<dbReference type="Proteomes" id="UP000305362">
    <property type="component" value="Unassembled WGS sequence"/>
</dbReference>
<dbReference type="InterPro" id="IPR036249">
    <property type="entry name" value="Thioredoxin-like_sf"/>
</dbReference>
<dbReference type="InterPro" id="IPR024253">
    <property type="entry name" value="Phosducin_thioredoxin-like_dom"/>
</dbReference>
<dbReference type="PANTHER" id="PTHR21148">
    <property type="entry name" value="THIOREDOXIN DOMAIN-CONTAINING PROTEIN 9"/>
    <property type="match status" value="1"/>
</dbReference>
<dbReference type="EMBL" id="SPRO01000001">
    <property type="protein sequence ID" value="TIC34678.1"/>
    <property type="molecule type" value="Genomic_DNA"/>
</dbReference>
<comment type="caution">
    <text evidence="4">The sequence shown here is derived from an EMBL/GenBank/DDBJ whole genome shotgun (WGS) entry which is preliminary data.</text>
</comment>
<evidence type="ECO:0000313" key="9">
    <source>
        <dbReference type="Proteomes" id="UP000305362"/>
    </source>
</evidence>
<accession>A0A4T0LXH0</accession>
<evidence type="ECO:0000313" key="5">
    <source>
        <dbReference type="EMBL" id="TIC34678.1"/>
    </source>
</evidence>
<evidence type="ECO:0000313" key="6">
    <source>
        <dbReference type="EMBL" id="TIC70196.1"/>
    </source>
</evidence>
<dbReference type="EMBL" id="SPRV01000002">
    <property type="protein sequence ID" value="TIC71759.1"/>
    <property type="molecule type" value="Genomic_DNA"/>
</dbReference>
<dbReference type="EMBL" id="SPRC01000001">
    <property type="protein sequence ID" value="TIB82683.1"/>
    <property type="molecule type" value="Genomic_DNA"/>
</dbReference>
<comment type="similarity">
    <text evidence="1">Belongs to the phosducin family.</text>
</comment>
<organism evidence="4 11">
    <name type="scientific">Wallemia mellicola</name>
    <dbReference type="NCBI Taxonomy" id="1708541"/>
    <lineage>
        <taxon>Eukaryota</taxon>
        <taxon>Fungi</taxon>
        <taxon>Dikarya</taxon>
        <taxon>Basidiomycota</taxon>
        <taxon>Wallemiomycotina</taxon>
        <taxon>Wallemiomycetes</taxon>
        <taxon>Wallemiales</taxon>
        <taxon>Wallemiaceae</taxon>
        <taxon>Wallemia</taxon>
    </lineage>
</organism>
<reference evidence="9 10" key="1">
    <citation type="submission" date="2019-03" db="EMBL/GenBank/DDBJ databases">
        <title>Sequencing 25 genomes of Wallemia mellicola.</title>
        <authorList>
            <person name="Gostincar C."/>
        </authorList>
    </citation>
    <scope>NUCLEOTIDE SEQUENCE [LARGE SCALE GENOMIC DNA]</scope>
    <source>
        <strain evidence="4 11">EXF-1262</strain>
        <strain evidence="7 12">EXF-1274</strain>
        <strain evidence="8 9">EXF-1277</strain>
        <strain evidence="3 13">EXF-6152</strain>
        <strain evidence="6 14">EXF-757</strain>
        <strain evidence="5 10">EXF-8738</strain>
    </source>
</reference>
<dbReference type="AlphaFoldDB" id="A0A4T0LXH0"/>
<dbReference type="Pfam" id="PF02114">
    <property type="entry name" value="Phosducin"/>
    <property type="match status" value="1"/>
</dbReference>
<dbReference type="Proteomes" id="UP000310708">
    <property type="component" value="Unassembled WGS sequence"/>
</dbReference>
<evidence type="ECO:0000259" key="2">
    <source>
        <dbReference type="Pfam" id="PF02114"/>
    </source>
</evidence>
<dbReference type="Proteomes" id="UP000305647">
    <property type="component" value="Unassembled WGS sequence"/>
</dbReference>
<dbReference type="EMBL" id="SPRX01000001">
    <property type="protein sequence ID" value="TIC70196.1"/>
    <property type="molecule type" value="Genomic_DNA"/>
</dbReference>
<dbReference type="Gene3D" id="3.40.30.10">
    <property type="entry name" value="Glutaredoxin"/>
    <property type="match status" value="1"/>
</dbReference>
<protein>
    <submittedName>
        <fullName evidence="4">Thioredoxin-like protein</fullName>
    </submittedName>
</protein>
<dbReference type="CDD" id="cd02989">
    <property type="entry name" value="Phd_like_TxnDC9"/>
    <property type="match status" value="1"/>
</dbReference>
<dbReference type="Proteomes" id="UP000310685">
    <property type="component" value="Unassembled WGS sequence"/>
</dbReference>
<evidence type="ECO:0000313" key="10">
    <source>
        <dbReference type="Proteomes" id="UP000305647"/>
    </source>
</evidence>
<feature type="domain" description="Phosducin" evidence="2">
    <location>
        <begin position="21"/>
        <end position="150"/>
    </location>
</feature>
<gene>
    <name evidence="6" type="ORF">E3Q01_00096</name>
    <name evidence="7" type="ORF">E3Q02_00093</name>
    <name evidence="8" type="ORF">E3Q03_00353</name>
    <name evidence="5" type="ORF">E3Q10_00173</name>
    <name evidence="4" type="ORF">E3Q17_00058</name>
    <name evidence="3" type="ORF">E3Q22_00173</name>
</gene>
<sequence>MVVSEEEDISDNELLEGLEDDEYREKRIRDMQNEIKRRQIEAEFVSNGGYREYTSEREVMDVGLKEAKAVVHFFHPRFKRCEIMDNHLELIAYQHPSTKFIKVNVENVPFLVEKLKIKVLPCVIIFKQGVAKERLIGFEELGNEDNFNNKILEWKLFQMGKYYCSMQSILNSKYTGAISSANDNNDRQEEGESDFDD</sequence>
<evidence type="ECO:0000313" key="8">
    <source>
        <dbReference type="EMBL" id="TIC71759.1"/>
    </source>
</evidence>
<dbReference type="OrthoDB" id="10257948at2759"/>
<dbReference type="EMBL" id="SPRH01000001">
    <property type="protein sequence ID" value="TIC04984.1"/>
    <property type="molecule type" value="Genomic_DNA"/>
</dbReference>